<evidence type="ECO:0000256" key="2">
    <source>
        <dbReference type="ARBA" id="ARBA00022679"/>
    </source>
</evidence>
<comment type="pathway">
    <text evidence="3">Protein modification; protein glycosylation.</text>
</comment>
<dbReference type="GO" id="GO:0008107">
    <property type="term" value="F:galactoside 2-alpha-L-fucosyltransferase activity"/>
    <property type="evidence" value="ECO:0007669"/>
    <property type="project" value="InterPro"/>
</dbReference>
<reference evidence="5" key="1">
    <citation type="submission" date="2025-08" db="UniProtKB">
        <authorList>
            <consortium name="RefSeq"/>
        </authorList>
    </citation>
    <scope>IDENTIFICATION</scope>
</reference>
<proteinExistence type="inferred from homology"/>
<dbReference type="GO" id="GO:0005975">
    <property type="term" value="P:carbohydrate metabolic process"/>
    <property type="evidence" value="ECO:0007669"/>
    <property type="project" value="InterPro"/>
</dbReference>
<dbReference type="InterPro" id="IPR002516">
    <property type="entry name" value="Glyco_trans_11"/>
</dbReference>
<keyword evidence="3" id="KW-1133">Transmembrane helix</keyword>
<gene>
    <name evidence="5" type="primary">LOC115232568</name>
</gene>
<evidence type="ECO:0000313" key="4">
    <source>
        <dbReference type="Proteomes" id="UP000515154"/>
    </source>
</evidence>
<dbReference type="Pfam" id="PF01531">
    <property type="entry name" value="Glyco_transf_11"/>
    <property type="match status" value="1"/>
</dbReference>
<keyword evidence="3" id="KW-0333">Golgi apparatus</keyword>
<evidence type="ECO:0000256" key="3">
    <source>
        <dbReference type="RuleBase" id="RU363129"/>
    </source>
</evidence>
<keyword evidence="3" id="KW-0812">Transmembrane</keyword>
<comment type="subcellular location">
    <subcellularLocation>
        <location evidence="3">Golgi apparatus</location>
        <location evidence="3">Golgi stack membrane</location>
        <topology evidence="3">Single-pass type II membrane protein</topology>
    </subcellularLocation>
</comment>
<dbReference type="PANTHER" id="PTHR11927">
    <property type="entry name" value="GALACTOSIDE 2-L-FUCOSYLTRANSFERASE"/>
    <property type="match status" value="1"/>
</dbReference>
<keyword evidence="3" id="KW-0472">Membrane</keyword>
<dbReference type="UniPathway" id="UPA00378"/>
<keyword evidence="3" id="KW-0735">Signal-anchor</keyword>
<dbReference type="KEGG" id="osn:115232568"/>
<evidence type="ECO:0000256" key="1">
    <source>
        <dbReference type="ARBA" id="ARBA00022676"/>
    </source>
</evidence>
<dbReference type="EC" id="2.4.1.-" evidence="3"/>
<organism evidence="4 5">
    <name type="scientific">Octopus sinensis</name>
    <name type="common">East Asian common octopus</name>
    <dbReference type="NCBI Taxonomy" id="2607531"/>
    <lineage>
        <taxon>Eukaryota</taxon>
        <taxon>Metazoa</taxon>
        <taxon>Spiralia</taxon>
        <taxon>Lophotrochozoa</taxon>
        <taxon>Mollusca</taxon>
        <taxon>Cephalopoda</taxon>
        <taxon>Coleoidea</taxon>
        <taxon>Octopodiformes</taxon>
        <taxon>Octopoda</taxon>
        <taxon>Incirrata</taxon>
        <taxon>Octopodidae</taxon>
        <taxon>Octopus</taxon>
    </lineage>
</organism>
<dbReference type="RefSeq" id="XP_029658391.1">
    <property type="nucleotide sequence ID" value="XM_029802531.2"/>
</dbReference>
<dbReference type="AlphaFoldDB" id="A0A6P7UBV0"/>
<keyword evidence="4" id="KW-1185">Reference proteome</keyword>
<comment type="similarity">
    <text evidence="3">Belongs to the glycosyltransferase 11 family.</text>
</comment>
<keyword evidence="1 3" id="KW-0328">Glycosyltransferase</keyword>
<evidence type="ECO:0000313" key="5">
    <source>
        <dbReference type="RefSeq" id="XP_029658391.1"/>
    </source>
</evidence>
<keyword evidence="3" id="KW-0325">Glycoprotein</keyword>
<keyword evidence="2 3" id="KW-0808">Transferase</keyword>
<protein>
    <recommendedName>
        <fullName evidence="3">L-Fucosyltransferase</fullName>
        <ecNumber evidence="3">2.4.1.-</ecNumber>
    </recommendedName>
</protein>
<dbReference type="CDD" id="cd11301">
    <property type="entry name" value="Fut1_Fut2_like"/>
    <property type="match status" value="1"/>
</dbReference>
<sequence>MKNYRYCFKKLLKFIPAGFIAVMLISYGFPHKDSVEKSIRCLNLTNISCPRCLPQSARHIVPEKKTLCLKLSGRLGNNLFQIASVFGIARAKDMHFTLKYSQHLKHLKEIFKIESLLVNISCPENFITDVKHCSFSNVVLKYPNNKDYLMYGYFQSWLYFFSVEPEIRTMFTFQSKIRDEAQNILRNITQFHHQKYSLTNNNSMTYVGIHIRRGDFLKERNVKLGYKTAPALYFENAMEYYRKQFTNYIFIVCTDDIEWSTKNLGHKSTYYVHEAFYIDFAVLSMCNHSIISVGSFSWWSAWLANGQTVYYPHPFEKNTYLETKFSSHTRDYFPLDWIPIDI</sequence>
<dbReference type="Proteomes" id="UP000515154">
    <property type="component" value="Linkage group LG2"/>
</dbReference>
<name>A0A6P7UBV0_9MOLL</name>
<accession>A0A6P7UBV0</accession>
<dbReference type="GO" id="GO:0032580">
    <property type="term" value="C:Golgi cisterna membrane"/>
    <property type="evidence" value="ECO:0007669"/>
    <property type="project" value="UniProtKB-SubCell"/>
</dbReference>
<feature type="transmembrane region" description="Helical" evidence="3">
    <location>
        <begin position="12"/>
        <end position="29"/>
    </location>
</feature>
<dbReference type="PANTHER" id="PTHR11927:SF9">
    <property type="entry name" value="L-FUCOSYLTRANSFERASE"/>
    <property type="match status" value="1"/>
</dbReference>